<dbReference type="Pfam" id="PF04055">
    <property type="entry name" value="Radical_SAM"/>
    <property type="match status" value="1"/>
</dbReference>
<evidence type="ECO:0000256" key="3">
    <source>
        <dbReference type="ARBA" id="ARBA00023004"/>
    </source>
</evidence>
<dbReference type="EMBL" id="UOEY01000024">
    <property type="protein sequence ID" value="VAW36399.1"/>
    <property type="molecule type" value="Genomic_DNA"/>
</dbReference>
<dbReference type="InterPro" id="IPR040085">
    <property type="entry name" value="MJ0674-like"/>
</dbReference>
<organism evidence="6">
    <name type="scientific">hydrothermal vent metagenome</name>
    <dbReference type="NCBI Taxonomy" id="652676"/>
    <lineage>
        <taxon>unclassified sequences</taxon>
        <taxon>metagenomes</taxon>
        <taxon>ecological metagenomes</taxon>
    </lineage>
</organism>
<gene>
    <name evidence="6" type="ORF">MNBD_DELTA04-806</name>
</gene>
<feature type="domain" description="Radical SAM core" evidence="5">
    <location>
        <begin position="57"/>
        <end position="184"/>
    </location>
</feature>
<evidence type="ECO:0000259" key="5">
    <source>
        <dbReference type="Pfam" id="PF04055"/>
    </source>
</evidence>
<keyword evidence="1" id="KW-0949">S-adenosyl-L-methionine</keyword>
<dbReference type="PIRSF" id="PIRSF004869">
    <property type="entry name" value="PflX_prd"/>
    <property type="match status" value="1"/>
</dbReference>
<proteinExistence type="predicted"/>
<name>A0A3B0VHX9_9ZZZZ</name>
<dbReference type="GO" id="GO:0046872">
    <property type="term" value="F:metal ion binding"/>
    <property type="evidence" value="ECO:0007669"/>
    <property type="project" value="UniProtKB-KW"/>
</dbReference>
<evidence type="ECO:0000256" key="4">
    <source>
        <dbReference type="ARBA" id="ARBA00023014"/>
    </source>
</evidence>
<accession>A0A3B0VHX9</accession>
<dbReference type="InterPro" id="IPR016431">
    <property type="entry name" value="Pyrv-formate_lyase-activ_prd"/>
</dbReference>
<sequence length="302" mass="33482">MQKHLNTCTGCPRQCRVDRKSGRAGFCGMNAGIKISHAGLHFGEEPPISGSNGSGAIFFAGCNLRCVFCQNFQVSQEFRQGRTRDLTVEELAEEALRLQDAGAHNINFVSPSHLIFQMAEAIVTARSRGLVIPVVYNSNGYDAVAALRRIRGLIDIYLPDIKYMDNRLGKRYSGVDDYADIIPAVLEEMRQQVGDLETDRHGIARRGLLVRHLVLPGCPDNSRKCLRLLAGLSPDIHLSIMSQYSPQYKAAAYPEINRTLTAAEYDEITDYALELGLENGFVQDLSSRDCQLPDFDLANPFA</sequence>
<dbReference type="InterPro" id="IPR007197">
    <property type="entry name" value="rSAM"/>
</dbReference>
<keyword evidence="4" id="KW-0411">Iron-sulfur</keyword>
<keyword evidence="3" id="KW-0408">Iron</keyword>
<evidence type="ECO:0000256" key="2">
    <source>
        <dbReference type="ARBA" id="ARBA00022723"/>
    </source>
</evidence>
<dbReference type="Gene3D" id="3.20.20.70">
    <property type="entry name" value="Aldolase class I"/>
    <property type="match status" value="1"/>
</dbReference>
<keyword evidence="2" id="KW-0479">Metal-binding</keyword>
<reference evidence="6" key="1">
    <citation type="submission" date="2018-06" db="EMBL/GenBank/DDBJ databases">
        <authorList>
            <person name="Zhirakovskaya E."/>
        </authorList>
    </citation>
    <scope>NUCLEOTIDE SEQUENCE</scope>
</reference>
<dbReference type="GO" id="GO:0003824">
    <property type="term" value="F:catalytic activity"/>
    <property type="evidence" value="ECO:0007669"/>
    <property type="project" value="InterPro"/>
</dbReference>
<dbReference type="SFLD" id="SFLDS00029">
    <property type="entry name" value="Radical_SAM"/>
    <property type="match status" value="1"/>
</dbReference>
<dbReference type="SUPFAM" id="SSF102114">
    <property type="entry name" value="Radical SAM enzymes"/>
    <property type="match status" value="1"/>
</dbReference>
<dbReference type="SFLD" id="SFLDG01099">
    <property type="entry name" value="Uncharacterised_Radical_SAM_Su"/>
    <property type="match status" value="1"/>
</dbReference>
<dbReference type="InterPro" id="IPR058240">
    <property type="entry name" value="rSAM_sf"/>
</dbReference>
<evidence type="ECO:0000313" key="6">
    <source>
        <dbReference type="EMBL" id="VAW36399.1"/>
    </source>
</evidence>
<protein>
    <submittedName>
        <fullName evidence="6">Radical activating enzyme</fullName>
    </submittedName>
</protein>
<dbReference type="InterPro" id="IPR013785">
    <property type="entry name" value="Aldolase_TIM"/>
</dbReference>
<dbReference type="AlphaFoldDB" id="A0A3B0VHX9"/>
<dbReference type="GO" id="GO:0051536">
    <property type="term" value="F:iron-sulfur cluster binding"/>
    <property type="evidence" value="ECO:0007669"/>
    <property type="project" value="UniProtKB-KW"/>
</dbReference>
<evidence type="ECO:0000256" key="1">
    <source>
        <dbReference type="ARBA" id="ARBA00022691"/>
    </source>
</evidence>